<gene>
    <name evidence="1" type="ORF">ACFQO8_02440</name>
</gene>
<evidence type="ECO:0000313" key="1">
    <source>
        <dbReference type="EMBL" id="MFC7388985.1"/>
    </source>
</evidence>
<evidence type="ECO:0000313" key="2">
    <source>
        <dbReference type="Proteomes" id="UP001596439"/>
    </source>
</evidence>
<accession>A0ABW2PLT7</accession>
<sequence length="406" mass="47118">MEMIYIVLVVLLITVTGLVWMNKRKYSEVSVATSLMEVEQNENDQMMHLIQDEDSAYVIPVEIKNIEALETVELGSDWTNLLREIIKSAGVSAAVQMINRKQAFELVFSPETEAAIKKGIYEISKSTDEGLYRAFVKNGRTIKEHANLKKINPLQMRMLLLSVATTVVAQEHLKEIKKSLDKIQTTLNNLVAMKLNDYHGQVKSSFNYLDRVHIFIKEESIEHKVVQQLEYNYKVDIDSLYALLKDIEIPINKLKELNKRTFVFQEADKLNALKSVITEFQEYEELIYMFLLNTQGTIHVMRMLGDPENTIVQATDHLNKMSQEFEMKRTDFHLTLENYEKEFKVRFALEKRERHQIQLISNERIQANQLSMSRSIDVNFNPEIEQQKIFIVADGDDMEVMALANS</sequence>
<dbReference type="RefSeq" id="WP_214786635.1">
    <property type="nucleotide sequence ID" value="NZ_JANIEL010000094.1"/>
</dbReference>
<dbReference type="Proteomes" id="UP001596439">
    <property type="component" value="Unassembled WGS sequence"/>
</dbReference>
<organism evidence="1 2">
    <name type="scientific">Exiguobacterium aestuarii</name>
    <dbReference type="NCBI Taxonomy" id="273527"/>
    <lineage>
        <taxon>Bacteria</taxon>
        <taxon>Bacillati</taxon>
        <taxon>Bacillota</taxon>
        <taxon>Bacilli</taxon>
        <taxon>Bacillales</taxon>
        <taxon>Bacillales Family XII. Incertae Sedis</taxon>
        <taxon>Exiguobacterium</taxon>
    </lineage>
</organism>
<name>A0ABW2PLT7_9BACL</name>
<keyword evidence="2" id="KW-1185">Reference proteome</keyword>
<dbReference type="EMBL" id="JBHTCE010000001">
    <property type="protein sequence ID" value="MFC7388985.1"/>
    <property type="molecule type" value="Genomic_DNA"/>
</dbReference>
<protein>
    <submittedName>
        <fullName evidence="1">Uncharacterized protein</fullName>
    </submittedName>
</protein>
<proteinExistence type="predicted"/>
<comment type="caution">
    <text evidence="1">The sequence shown here is derived from an EMBL/GenBank/DDBJ whole genome shotgun (WGS) entry which is preliminary data.</text>
</comment>
<reference evidence="2" key="1">
    <citation type="journal article" date="2019" name="Int. J. Syst. Evol. Microbiol.">
        <title>The Global Catalogue of Microorganisms (GCM) 10K type strain sequencing project: providing services to taxonomists for standard genome sequencing and annotation.</title>
        <authorList>
            <consortium name="The Broad Institute Genomics Platform"/>
            <consortium name="The Broad Institute Genome Sequencing Center for Infectious Disease"/>
            <person name="Wu L."/>
            <person name="Ma J."/>
        </authorList>
    </citation>
    <scope>NUCLEOTIDE SEQUENCE [LARGE SCALE GENOMIC DNA]</scope>
    <source>
        <strain evidence="2">CCUG 55590</strain>
    </source>
</reference>